<dbReference type="AlphaFoldDB" id="A5C424"/>
<accession>A5C424</accession>
<dbReference type="EMBL" id="AM481518">
    <property type="protein sequence ID" value="CAN83906.1"/>
    <property type="molecule type" value="Genomic_DNA"/>
</dbReference>
<reference evidence="1" key="1">
    <citation type="journal article" date="2007" name="PLoS ONE">
        <title>The first genome sequence of an elite grapevine cultivar (Pinot noir Vitis vinifera L.): coping with a highly heterozygous genome.</title>
        <authorList>
            <person name="Velasco R."/>
            <person name="Zharkikh A."/>
            <person name="Troggio M."/>
            <person name="Cartwright D.A."/>
            <person name="Cestaro A."/>
            <person name="Pruss D."/>
            <person name="Pindo M."/>
            <person name="FitzGerald L.M."/>
            <person name="Vezzulli S."/>
            <person name="Reid J."/>
            <person name="Malacarne G."/>
            <person name="Iliev D."/>
            <person name="Coppola G."/>
            <person name="Wardell B."/>
            <person name="Micheletti D."/>
            <person name="Macalma T."/>
            <person name="Facci M."/>
            <person name="Mitchell J.T."/>
            <person name="Perazzolli M."/>
            <person name="Eldredge G."/>
            <person name="Gatto P."/>
            <person name="Oyzerski R."/>
            <person name="Moretto M."/>
            <person name="Gutin N."/>
            <person name="Stefanini M."/>
            <person name="Chen Y."/>
            <person name="Segala C."/>
            <person name="Davenport C."/>
            <person name="Dematte L."/>
            <person name="Mraz A."/>
            <person name="Battilana J."/>
            <person name="Stormo K."/>
            <person name="Costa F."/>
            <person name="Tao Q."/>
            <person name="Si-Ammour A."/>
            <person name="Harkins T."/>
            <person name="Lackey A."/>
            <person name="Perbost C."/>
            <person name="Taillon B."/>
            <person name="Stella A."/>
            <person name="Solovyev V."/>
            <person name="Fawcett J.A."/>
            <person name="Sterck L."/>
            <person name="Vandepoele K."/>
            <person name="Grando S.M."/>
            <person name="Toppo S."/>
            <person name="Moser C."/>
            <person name="Lanchbury J."/>
            <person name="Bogden R."/>
            <person name="Skolnick M."/>
            <person name="Sgaramella V."/>
            <person name="Bhatnagar S.K."/>
            <person name="Fontana P."/>
            <person name="Gutin A."/>
            <person name="Van de Peer Y."/>
            <person name="Salamini F."/>
            <person name="Viola R."/>
        </authorList>
    </citation>
    <scope>NUCLEOTIDE SEQUENCE</scope>
</reference>
<proteinExistence type="predicted"/>
<name>A5C424_VITVI</name>
<evidence type="ECO:0000313" key="1">
    <source>
        <dbReference type="EMBL" id="CAN83906.1"/>
    </source>
</evidence>
<protein>
    <submittedName>
        <fullName evidence="1">Uncharacterized protein</fullName>
    </submittedName>
</protein>
<organism evidence="1">
    <name type="scientific">Vitis vinifera</name>
    <name type="common">Grape</name>
    <dbReference type="NCBI Taxonomy" id="29760"/>
    <lineage>
        <taxon>Eukaryota</taxon>
        <taxon>Viridiplantae</taxon>
        <taxon>Streptophyta</taxon>
        <taxon>Embryophyta</taxon>
        <taxon>Tracheophyta</taxon>
        <taxon>Spermatophyta</taxon>
        <taxon>Magnoliopsida</taxon>
        <taxon>eudicotyledons</taxon>
        <taxon>Gunneridae</taxon>
        <taxon>Pentapetalae</taxon>
        <taxon>rosids</taxon>
        <taxon>Vitales</taxon>
        <taxon>Vitaceae</taxon>
        <taxon>Viteae</taxon>
        <taxon>Vitis</taxon>
    </lineage>
</organism>
<gene>
    <name evidence="1" type="ORF">VITISV_035328</name>
</gene>
<sequence>MPEKTKGKRTLCWKRSRDPTRCQSRLKENGSSLGEYRRAQENLGIIPAKRSYSGEYWRIQDRKDRIRASTGEDIVFEQVPEMGRIRVSDYYSKSAI</sequence>